<accession>A0ABY9KD43</accession>
<dbReference type="RefSeq" id="WP_306162743.1">
    <property type="nucleotide sequence ID" value="NZ_CP132315.1"/>
</dbReference>
<gene>
    <name evidence="2" type="ORF">Q9315_23530</name>
</gene>
<evidence type="ECO:0000313" key="2">
    <source>
        <dbReference type="EMBL" id="WLS06432.1"/>
    </source>
</evidence>
<dbReference type="EMBL" id="CP132315">
    <property type="protein sequence ID" value="WLS06432.1"/>
    <property type="molecule type" value="Genomic_DNA"/>
</dbReference>
<dbReference type="Pfam" id="PF10016">
    <property type="entry name" value="DUF2259"/>
    <property type="match status" value="1"/>
</dbReference>
<sequence>MFNICKLAGILLALLVAPATAGDRAGINFIGYSTNGSYFAYEEFGIQDGSGFAYANLYVLDLSTKSWVKGAPFHVVAENDASTIASTLDAVRAQAQPLLNDLDIGEPVDIAALNADGALGVNVRSLRFGRPGHEMADPEQDYELTLSAIEDGVDPPKCAAWGEEHVSGFLLSLTVNGKASEVYRDSAVPESRGCPRGYRLYAVVTPFDSLASFSPDLTPGMVAIVSVYSMGFEGTDRRFIAVPIGK</sequence>
<reference evidence="2 3" key="1">
    <citation type="submission" date="2023-08" db="EMBL/GenBank/DDBJ databases">
        <title>Pathogen: clinical or host-associated sample.</title>
        <authorList>
            <person name="Hergert J."/>
            <person name="Casey R."/>
            <person name="Wagner J."/>
            <person name="Young E.L."/>
            <person name="Oakeson K.F."/>
        </authorList>
    </citation>
    <scope>NUCLEOTIDE SEQUENCE [LARGE SCALE GENOMIC DNA]</scope>
    <source>
        <strain evidence="2 3">UPHL-collab-2</strain>
        <plasmid evidence="2 3">unnamed1</plasmid>
    </source>
</reference>
<dbReference type="InterPro" id="IPR018725">
    <property type="entry name" value="DUF2259_secreted"/>
</dbReference>
<name>A0ABY9KD43_9HYPH</name>
<evidence type="ECO:0000313" key="3">
    <source>
        <dbReference type="Proteomes" id="UP001225788"/>
    </source>
</evidence>
<keyword evidence="1" id="KW-0732">Signal</keyword>
<geneLocation type="plasmid" evidence="2 3">
    <name>unnamed1</name>
</geneLocation>
<keyword evidence="2" id="KW-0614">Plasmid</keyword>
<feature type="chain" id="PRO_5046920379" evidence="1">
    <location>
        <begin position="22"/>
        <end position="246"/>
    </location>
</feature>
<organism evidence="2 3">
    <name type="scientific">Shinella oryzae</name>
    <dbReference type="NCBI Taxonomy" id="2871820"/>
    <lineage>
        <taxon>Bacteria</taxon>
        <taxon>Pseudomonadati</taxon>
        <taxon>Pseudomonadota</taxon>
        <taxon>Alphaproteobacteria</taxon>
        <taxon>Hyphomicrobiales</taxon>
        <taxon>Rhizobiaceae</taxon>
        <taxon>Shinella</taxon>
    </lineage>
</organism>
<keyword evidence="3" id="KW-1185">Reference proteome</keyword>
<proteinExistence type="predicted"/>
<feature type="signal peptide" evidence="1">
    <location>
        <begin position="1"/>
        <end position="21"/>
    </location>
</feature>
<protein>
    <submittedName>
        <fullName evidence="2">DUF2259 domain-containing protein</fullName>
    </submittedName>
</protein>
<evidence type="ECO:0000256" key="1">
    <source>
        <dbReference type="SAM" id="SignalP"/>
    </source>
</evidence>
<dbReference type="Proteomes" id="UP001225788">
    <property type="component" value="Plasmid unnamed1"/>
</dbReference>